<accession>A0A200PZM8</accession>
<dbReference type="EMBL" id="MVGT01003601">
    <property type="protein sequence ID" value="OVA03679.1"/>
    <property type="molecule type" value="Genomic_DNA"/>
</dbReference>
<feature type="region of interest" description="Disordered" evidence="16">
    <location>
        <begin position="610"/>
        <end position="635"/>
    </location>
</feature>
<keyword evidence="14 17" id="KW-0472">Membrane</keyword>
<dbReference type="InterPro" id="IPR032675">
    <property type="entry name" value="LRR_dom_sf"/>
</dbReference>
<dbReference type="Proteomes" id="UP000195402">
    <property type="component" value="Unassembled WGS sequence"/>
</dbReference>
<evidence type="ECO:0000256" key="18">
    <source>
        <dbReference type="SAM" id="SignalP"/>
    </source>
</evidence>
<comment type="similarity">
    <text evidence="2">Belongs to the protein kinase superfamily. Ser/Thr protein kinase family.</text>
</comment>
<keyword evidence="10" id="KW-0547">Nucleotide-binding</keyword>
<dbReference type="Pfam" id="PF23598">
    <property type="entry name" value="LRR_14"/>
    <property type="match status" value="1"/>
</dbReference>
<dbReference type="Pfam" id="PF08263">
    <property type="entry name" value="LRRNT_2"/>
    <property type="match status" value="1"/>
</dbReference>
<evidence type="ECO:0000313" key="21">
    <source>
        <dbReference type="Proteomes" id="UP000195402"/>
    </source>
</evidence>
<dbReference type="EC" id="2.7.11.1" evidence="3"/>
<dbReference type="FunFam" id="1.10.510.10:FF:000453">
    <property type="entry name" value="LRR receptor-like serine/threonine-protein kinase HSL2"/>
    <property type="match status" value="1"/>
</dbReference>
<keyword evidence="13 17" id="KW-1133">Transmembrane helix</keyword>
<dbReference type="InterPro" id="IPR001245">
    <property type="entry name" value="Ser-Thr/Tyr_kinase_cat_dom"/>
</dbReference>
<keyword evidence="15" id="KW-0325">Glycoprotein</keyword>
<evidence type="ECO:0000256" key="2">
    <source>
        <dbReference type="ARBA" id="ARBA00008684"/>
    </source>
</evidence>
<keyword evidence="11 20" id="KW-0418">Kinase</keyword>
<keyword evidence="4" id="KW-0723">Serine/threonine-protein kinase</keyword>
<dbReference type="InterPro" id="IPR013210">
    <property type="entry name" value="LRR_N_plant-typ"/>
</dbReference>
<evidence type="ECO:0000256" key="13">
    <source>
        <dbReference type="ARBA" id="ARBA00022989"/>
    </source>
</evidence>
<dbReference type="Pfam" id="PF07714">
    <property type="entry name" value="PK_Tyr_Ser-Thr"/>
    <property type="match status" value="1"/>
</dbReference>
<gene>
    <name evidence="20" type="ORF">BVC80_8673g3</name>
</gene>
<dbReference type="OrthoDB" id="2015206at2759"/>
<evidence type="ECO:0000256" key="4">
    <source>
        <dbReference type="ARBA" id="ARBA00022527"/>
    </source>
</evidence>
<evidence type="ECO:0000256" key="1">
    <source>
        <dbReference type="ARBA" id="ARBA00004167"/>
    </source>
</evidence>
<dbReference type="FunCoup" id="A0A200PZM8">
    <property type="interactions" value="812"/>
</dbReference>
<dbReference type="InterPro" id="IPR055414">
    <property type="entry name" value="LRR_R13L4/SHOC2-like"/>
</dbReference>
<dbReference type="FunFam" id="3.80.10.10:FF:000830">
    <property type="entry name" value="Predicted protein"/>
    <property type="match status" value="1"/>
</dbReference>
<evidence type="ECO:0000256" key="5">
    <source>
        <dbReference type="ARBA" id="ARBA00022614"/>
    </source>
</evidence>
<dbReference type="GO" id="GO:0016020">
    <property type="term" value="C:membrane"/>
    <property type="evidence" value="ECO:0007669"/>
    <property type="project" value="UniProtKB-SubCell"/>
</dbReference>
<keyword evidence="6" id="KW-0808">Transferase</keyword>
<dbReference type="PANTHER" id="PTHR45974">
    <property type="entry name" value="RECEPTOR-LIKE PROTEIN 55"/>
    <property type="match status" value="1"/>
</dbReference>
<evidence type="ECO:0000256" key="6">
    <source>
        <dbReference type="ARBA" id="ARBA00022679"/>
    </source>
</evidence>
<dbReference type="Gene3D" id="1.10.510.10">
    <property type="entry name" value="Transferase(Phosphotransferase) domain 1"/>
    <property type="match status" value="1"/>
</dbReference>
<evidence type="ECO:0000259" key="19">
    <source>
        <dbReference type="PROSITE" id="PS50011"/>
    </source>
</evidence>
<reference evidence="20 21" key="1">
    <citation type="journal article" date="2017" name="Mol. Plant">
        <title>The Genome of Medicinal Plant Macleaya cordata Provides New Insights into Benzylisoquinoline Alkaloids Metabolism.</title>
        <authorList>
            <person name="Liu X."/>
            <person name="Liu Y."/>
            <person name="Huang P."/>
            <person name="Ma Y."/>
            <person name="Qing Z."/>
            <person name="Tang Q."/>
            <person name="Cao H."/>
            <person name="Cheng P."/>
            <person name="Zheng Y."/>
            <person name="Yuan Z."/>
            <person name="Zhou Y."/>
            <person name="Liu J."/>
            <person name="Tang Z."/>
            <person name="Zhuo Y."/>
            <person name="Zhang Y."/>
            <person name="Yu L."/>
            <person name="Huang J."/>
            <person name="Yang P."/>
            <person name="Peng Q."/>
            <person name="Zhang J."/>
            <person name="Jiang W."/>
            <person name="Zhang Z."/>
            <person name="Lin K."/>
            <person name="Ro D.K."/>
            <person name="Chen X."/>
            <person name="Xiong X."/>
            <person name="Shang Y."/>
            <person name="Huang S."/>
            <person name="Zeng J."/>
        </authorList>
    </citation>
    <scope>NUCLEOTIDE SEQUENCE [LARGE SCALE GENOMIC DNA]</scope>
    <source>
        <strain evidence="21">cv. BLH2017</strain>
        <tissue evidence="20">Root</tissue>
    </source>
</reference>
<dbReference type="PANTHER" id="PTHR45974:SF266">
    <property type="entry name" value="LEUCINE-RICH REPEAT RECEPTOR PROTEIN KINASE HPCA1"/>
    <property type="match status" value="1"/>
</dbReference>
<feature type="signal peptide" evidence="18">
    <location>
        <begin position="1"/>
        <end position="22"/>
    </location>
</feature>
<name>A0A200PZM8_MACCD</name>
<dbReference type="Gene3D" id="3.30.200.20">
    <property type="entry name" value="Phosphorylase Kinase, domain 1"/>
    <property type="match status" value="1"/>
</dbReference>
<feature type="transmembrane region" description="Helical" evidence="17">
    <location>
        <begin position="576"/>
        <end position="601"/>
    </location>
</feature>
<keyword evidence="5" id="KW-0433">Leucine-rich repeat</keyword>
<feature type="chain" id="PRO_5013233378" description="non-specific serine/threonine protein kinase" evidence="18">
    <location>
        <begin position="23"/>
        <end position="987"/>
    </location>
</feature>
<evidence type="ECO:0000256" key="9">
    <source>
        <dbReference type="ARBA" id="ARBA00022737"/>
    </source>
</evidence>
<dbReference type="STRING" id="56857.A0A200PZM8"/>
<keyword evidence="7 17" id="KW-0812">Transmembrane</keyword>
<comment type="caution">
    <text evidence="20">The sequence shown here is derived from an EMBL/GenBank/DDBJ whole genome shotgun (WGS) entry which is preliminary data.</text>
</comment>
<evidence type="ECO:0000313" key="20">
    <source>
        <dbReference type="EMBL" id="OVA03679.1"/>
    </source>
</evidence>
<evidence type="ECO:0000256" key="16">
    <source>
        <dbReference type="SAM" id="MobiDB-lite"/>
    </source>
</evidence>
<proteinExistence type="inferred from homology"/>
<feature type="region of interest" description="Disordered" evidence="16">
    <location>
        <begin position="955"/>
        <end position="987"/>
    </location>
</feature>
<organism evidence="20 21">
    <name type="scientific">Macleaya cordata</name>
    <name type="common">Five-seeded plume-poppy</name>
    <name type="synonym">Bocconia cordata</name>
    <dbReference type="NCBI Taxonomy" id="56857"/>
    <lineage>
        <taxon>Eukaryota</taxon>
        <taxon>Viridiplantae</taxon>
        <taxon>Streptophyta</taxon>
        <taxon>Embryophyta</taxon>
        <taxon>Tracheophyta</taxon>
        <taxon>Spermatophyta</taxon>
        <taxon>Magnoliopsida</taxon>
        <taxon>Ranunculales</taxon>
        <taxon>Papaveraceae</taxon>
        <taxon>Papaveroideae</taxon>
        <taxon>Macleaya</taxon>
    </lineage>
</organism>
<dbReference type="FunFam" id="3.30.200.20:FF:000162">
    <property type="entry name" value="Adenine nucleotide alpha hydrolase-like domain kinase"/>
    <property type="match status" value="1"/>
</dbReference>
<protein>
    <recommendedName>
        <fullName evidence="3">non-specific serine/threonine protein kinase</fullName>
        <ecNumber evidence="3">2.7.11.1</ecNumber>
    </recommendedName>
</protein>
<dbReference type="OMA" id="MYAIRQK"/>
<dbReference type="FunFam" id="3.80.10.10:FF:000363">
    <property type="entry name" value="Leucine-rich repeat family protein"/>
    <property type="match status" value="1"/>
</dbReference>
<dbReference type="Gene3D" id="3.80.10.10">
    <property type="entry name" value="Ribonuclease Inhibitor"/>
    <property type="match status" value="2"/>
</dbReference>
<comment type="subcellular location">
    <subcellularLocation>
        <location evidence="1">Membrane</location>
        <topology evidence="1">Single-pass membrane protein</topology>
    </subcellularLocation>
</comment>
<dbReference type="InterPro" id="IPR008271">
    <property type="entry name" value="Ser/Thr_kinase_AS"/>
</dbReference>
<dbReference type="PROSITE" id="PS00108">
    <property type="entry name" value="PROTEIN_KINASE_ST"/>
    <property type="match status" value="1"/>
</dbReference>
<dbReference type="InParanoid" id="A0A200PZM8"/>
<keyword evidence="21" id="KW-1185">Reference proteome</keyword>
<dbReference type="PROSITE" id="PS50011">
    <property type="entry name" value="PROTEIN_KINASE_DOM"/>
    <property type="match status" value="1"/>
</dbReference>
<dbReference type="CDD" id="cd14066">
    <property type="entry name" value="STKc_IRAK"/>
    <property type="match status" value="1"/>
</dbReference>
<dbReference type="AlphaFoldDB" id="A0A200PZM8"/>
<keyword evidence="12" id="KW-0067">ATP-binding</keyword>
<evidence type="ECO:0000256" key="17">
    <source>
        <dbReference type="SAM" id="Phobius"/>
    </source>
</evidence>
<keyword evidence="8 18" id="KW-0732">Signal</keyword>
<dbReference type="SUPFAM" id="SSF52058">
    <property type="entry name" value="L domain-like"/>
    <property type="match status" value="1"/>
</dbReference>
<dbReference type="SUPFAM" id="SSF56112">
    <property type="entry name" value="Protein kinase-like (PK-like)"/>
    <property type="match status" value="1"/>
</dbReference>
<dbReference type="InterPro" id="IPR000719">
    <property type="entry name" value="Prot_kinase_dom"/>
</dbReference>
<dbReference type="SMART" id="SM00220">
    <property type="entry name" value="S_TKc"/>
    <property type="match status" value="1"/>
</dbReference>
<evidence type="ECO:0000256" key="15">
    <source>
        <dbReference type="ARBA" id="ARBA00023180"/>
    </source>
</evidence>
<evidence type="ECO:0000256" key="3">
    <source>
        <dbReference type="ARBA" id="ARBA00012513"/>
    </source>
</evidence>
<dbReference type="GO" id="GO:0004674">
    <property type="term" value="F:protein serine/threonine kinase activity"/>
    <property type="evidence" value="ECO:0007669"/>
    <property type="project" value="UniProtKB-KW"/>
</dbReference>
<evidence type="ECO:0000256" key="7">
    <source>
        <dbReference type="ARBA" id="ARBA00022692"/>
    </source>
</evidence>
<evidence type="ECO:0000256" key="12">
    <source>
        <dbReference type="ARBA" id="ARBA00022840"/>
    </source>
</evidence>
<keyword evidence="9" id="KW-0677">Repeat</keyword>
<dbReference type="GO" id="GO:0005524">
    <property type="term" value="F:ATP binding"/>
    <property type="evidence" value="ECO:0007669"/>
    <property type="project" value="UniProtKB-KW"/>
</dbReference>
<feature type="domain" description="Protein kinase" evidence="19">
    <location>
        <begin position="657"/>
        <end position="939"/>
    </location>
</feature>
<evidence type="ECO:0000256" key="10">
    <source>
        <dbReference type="ARBA" id="ARBA00022741"/>
    </source>
</evidence>
<evidence type="ECO:0000256" key="8">
    <source>
        <dbReference type="ARBA" id="ARBA00022729"/>
    </source>
</evidence>
<sequence length="987" mass="108355">MMGRRIQLFLLVSLFQSWVVAAITNNQDVIALKSLKAQWQNTPPNWEGVDPCQDGWVGIVCSNSRVIFIQLSSMGLKGQLSGDLGSLSELQALTTNMMRPSELDYLDLSYNKGLTGPLPPLIGNLKKLSNLILVGCSFSGPIPNEIGSLPNLAYLSLNSNSFSGNIPPAIGNLSSLYWLDLADNKLTGSIPVSNGNTSGLDLLIHAKHFHFGKNRLSGTIPDQLFSSNMGLIHVLFEGNQLTGSIPSTLGLVTTLEVLRLDRNSLSGTVPSNLNNLTRISELHLSGNQFTGSLPNLTGMSLLNYVDLSNNSFDASDIPPWFSTLQSLTTLAMENTKIQGKLPQTLFTFPQLQTLNLRKNLLNGTLDLGTNFSGQLQLIDLQNNFISSYVETGAYSKELILIGNPVCQQNGATAGYCKLPEESNPPYSTNPKNCVPIICPTDQKASPYCRCSYPYTGTLFFRAPSFSDLGNASVYVALEDSLMKSFKANSNVLPVDIVSLSNPTKDPDNYIELTLNVFPSGKERFNRSDISKIGFMLSNQTFKPPKQLFGPFFFIGSEYGNFEVPLPSGGSKKSPSLGVIIGAAGGGFLLLLILICAGVWGFRRKRKVKKVTEQRAPSVPHHSGAASWDPTKSSNSIPQLKGPRWFSADELRKGTNNFSEANDIGSGVFLSYAGRIPGGEVYRGTLATGQLVAVKRSPQGSMQVDLEFKTEVELLSRVHHKNLVSLVGFCFEEHEQMLVYEYIPNGTLKESLSGKSGIRLDWRRRLRVALGAARGLSYLHELADPPIIHRDIKTNNILLDDRLNAKVSDFGLSKPMGDSEKGHLVTQVKGTMGYLDPEYYMTNQLTEKSDVYSFGVVMLELLTARVPLERGRYIVREVRVAMDKRKDLYGLHELLDPTLGLANPLKGFEQFLDLAMRCVEESGVDRPTMSEVVKEIEKIMQMVGLNPNADSAFTSASYDGSSNPRHPYNNEASFDYSGVYTPSRVEPQ</sequence>
<evidence type="ECO:0000256" key="14">
    <source>
        <dbReference type="ARBA" id="ARBA00023136"/>
    </source>
</evidence>
<dbReference type="InterPro" id="IPR011009">
    <property type="entry name" value="Kinase-like_dom_sf"/>
</dbReference>
<evidence type="ECO:0000256" key="11">
    <source>
        <dbReference type="ARBA" id="ARBA00022777"/>
    </source>
</evidence>